<protein>
    <submittedName>
        <fullName evidence="2">GM12338</fullName>
    </submittedName>
</protein>
<evidence type="ECO:0000313" key="2">
    <source>
        <dbReference type="EMBL" id="EDW53184.1"/>
    </source>
</evidence>
<accession>B4I103</accession>
<name>B4I103_DROSE</name>
<evidence type="ECO:0000313" key="3">
    <source>
        <dbReference type="Proteomes" id="UP000001292"/>
    </source>
</evidence>
<proteinExistence type="predicted"/>
<evidence type="ECO:0000256" key="1">
    <source>
        <dbReference type="SAM" id="MobiDB-lite"/>
    </source>
</evidence>
<dbReference type="AlphaFoldDB" id="B4I103"/>
<sequence length="153" mass="18150">MPVVGFCAFVCKFRVIYFKARALHNFRQETYLPGTLAPATPIFQLAEKERQQEEQQEKEPEEEEVRQQFGIESSSAPWTASRFQLHHPPNIKGHSRPSGRRRKLWHILAKKDEQDAQKSRKTQCCVREYMPPLHVWQRGWIAEFRKLTPYYPP</sequence>
<keyword evidence="3" id="KW-1185">Reference proteome</keyword>
<organism evidence="3">
    <name type="scientific">Drosophila sechellia</name>
    <name type="common">Fruit fly</name>
    <dbReference type="NCBI Taxonomy" id="7238"/>
    <lineage>
        <taxon>Eukaryota</taxon>
        <taxon>Metazoa</taxon>
        <taxon>Ecdysozoa</taxon>
        <taxon>Arthropoda</taxon>
        <taxon>Hexapoda</taxon>
        <taxon>Insecta</taxon>
        <taxon>Pterygota</taxon>
        <taxon>Neoptera</taxon>
        <taxon>Endopterygota</taxon>
        <taxon>Diptera</taxon>
        <taxon>Brachycera</taxon>
        <taxon>Muscomorpha</taxon>
        <taxon>Ephydroidea</taxon>
        <taxon>Drosophilidae</taxon>
        <taxon>Drosophila</taxon>
        <taxon>Sophophora</taxon>
    </lineage>
</organism>
<dbReference type="EMBL" id="CH480819">
    <property type="protein sequence ID" value="EDW53184.1"/>
    <property type="molecule type" value="Genomic_DNA"/>
</dbReference>
<reference evidence="2 3" key="1">
    <citation type="journal article" date="2007" name="Nature">
        <title>Evolution of genes and genomes on the Drosophila phylogeny.</title>
        <authorList>
            <consortium name="Drosophila 12 Genomes Consortium"/>
            <person name="Clark A.G."/>
            <person name="Eisen M.B."/>
            <person name="Smith D.R."/>
            <person name="Bergman C.M."/>
            <person name="Oliver B."/>
            <person name="Markow T.A."/>
            <person name="Kaufman T.C."/>
            <person name="Kellis M."/>
            <person name="Gelbart W."/>
            <person name="Iyer V.N."/>
            <person name="Pollard D.A."/>
            <person name="Sackton T.B."/>
            <person name="Larracuente A.M."/>
            <person name="Singh N.D."/>
            <person name="Abad J.P."/>
            <person name="Abt D.N."/>
            <person name="Adryan B."/>
            <person name="Aguade M."/>
            <person name="Akashi H."/>
            <person name="Anderson W.W."/>
            <person name="Aquadro C.F."/>
            <person name="Ardell D.H."/>
            <person name="Arguello R."/>
            <person name="Artieri C.G."/>
            <person name="Barbash D.A."/>
            <person name="Barker D."/>
            <person name="Barsanti P."/>
            <person name="Batterham P."/>
            <person name="Batzoglou S."/>
            <person name="Begun D."/>
            <person name="Bhutkar A."/>
            <person name="Blanco E."/>
            <person name="Bosak S.A."/>
            <person name="Bradley R.K."/>
            <person name="Brand A.D."/>
            <person name="Brent M.R."/>
            <person name="Brooks A.N."/>
            <person name="Brown R.H."/>
            <person name="Butlin R.K."/>
            <person name="Caggese C."/>
            <person name="Calvi B.R."/>
            <person name="Bernardo de Carvalho A."/>
            <person name="Caspi A."/>
            <person name="Castrezana S."/>
            <person name="Celniker S.E."/>
            <person name="Chang J.L."/>
            <person name="Chapple C."/>
            <person name="Chatterji S."/>
            <person name="Chinwalla A."/>
            <person name="Civetta A."/>
            <person name="Clifton S.W."/>
            <person name="Comeron J.M."/>
            <person name="Costello J.C."/>
            <person name="Coyne J.A."/>
            <person name="Daub J."/>
            <person name="David R.G."/>
            <person name="Delcher A.L."/>
            <person name="Delehaunty K."/>
            <person name="Do C.B."/>
            <person name="Ebling H."/>
            <person name="Edwards K."/>
            <person name="Eickbush T."/>
            <person name="Evans J.D."/>
            <person name="Filipski A."/>
            <person name="Findeiss S."/>
            <person name="Freyhult E."/>
            <person name="Fulton L."/>
            <person name="Fulton R."/>
            <person name="Garcia A.C."/>
            <person name="Gardiner A."/>
            <person name="Garfield D.A."/>
            <person name="Garvin B.E."/>
            <person name="Gibson G."/>
            <person name="Gilbert D."/>
            <person name="Gnerre S."/>
            <person name="Godfrey J."/>
            <person name="Good R."/>
            <person name="Gotea V."/>
            <person name="Gravely B."/>
            <person name="Greenberg A.J."/>
            <person name="Griffiths-Jones S."/>
            <person name="Gross S."/>
            <person name="Guigo R."/>
            <person name="Gustafson E.A."/>
            <person name="Haerty W."/>
            <person name="Hahn M.W."/>
            <person name="Halligan D.L."/>
            <person name="Halpern A.L."/>
            <person name="Halter G.M."/>
            <person name="Han M.V."/>
            <person name="Heger A."/>
            <person name="Hillier L."/>
            <person name="Hinrichs A.S."/>
            <person name="Holmes I."/>
            <person name="Hoskins R.A."/>
            <person name="Hubisz M.J."/>
            <person name="Hultmark D."/>
            <person name="Huntley M.A."/>
            <person name="Jaffe D.B."/>
            <person name="Jagadeeshan S."/>
            <person name="Jeck W.R."/>
            <person name="Johnson J."/>
            <person name="Jones C.D."/>
            <person name="Jordan W.C."/>
            <person name="Karpen G.H."/>
            <person name="Kataoka E."/>
            <person name="Keightley P.D."/>
            <person name="Kheradpour P."/>
            <person name="Kirkness E.F."/>
            <person name="Koerich L.B."/>
            <person name="Kristiansen K."/>
            <person name="Kudrna D."/>
            <person name="Kulathinal R.J."/>
            <person name="Kumar S."/>
            <person name="Kwok R."/>
            <person name="Lander E."/>
            <person name="Langley C.H."/>
            <person name="Lapoint R."/>
            <person name="Lazzaro B.P."/>
            <person name="Lee S.J."/>
            <person name="Levesque L."/>
            <person name="Li R."/>
            <person name="Lin C.F."/>
            <person name="Lin M.F."/>
            <person name="Lindblad-Toh K."/>
            <person name="Llopart A."/>
            <person name="Long M."/>
            <person name="Low L."/>
            <person name="Lozovsky E."/>
            <person name="Lu J."/>
            <person name="Luo M."/>
            <person name="Machado C.A."/>
            <person name="Makalowski W."/>
            <person name="Marzo M."/>
            <person name="Matsuda M."/>
            <person name="Matzkin L."/>
            <person name="McAllister B."/>
            <person name="McBride C.S."/>
            <person name="McKernan B."/>
            <person name="McKernan K."/>
            <person name="Mendez-Lago M."/>
            <person name="Minx P."/>
            <person name="Mollenhauer M.U."/>
            <person name="Montooth K."/>
            <person name="Mount S.M."/>
            <person name="Mu X."/>
            <person name="Myers E."/>
            <person name="Negre B."/>
            <person name="Newfeld S."/>
            <person name="Nielsen R."/>
            <person name="Noor M.A."/>
            <person name="O'Grady P."/>
            <person name="Pachter L."/>
            <person name="Papaceit M."/>
            <person name="Parisi M.J."/>
            <person name="Parisi M."/>
            <person name="Parts L."/>
            <person name="Pedersen J.S."/>
            <person name="Pesole G."/>
            <person name="Phillippy A.M."/>
            <person name="Ponting C.P."/>
            <person name="Pop M."/>
            <person name="Porcelli D."/>
            <person name="Powell J.R."/>
            <person name="Prohaska S."/>
            <person name="Pruitt K."/>
            <person name="Puig M."/>
            <person name="Quesneville H."/>
            <person name="Ram K.R."/>
            <person name="Rand D."/>
            <person name="Rasmussen M.D."/>
            <person name="Reed L.K."/>
            <person name="Reenan R."/>
            <person name="Reily A."/>
            <person name="Remington K.A."/>
            <person name="Rieger T.T."/>
            <person name="Ritchie M.G."/>
            <person name="Robin C."/>
            <person name="Rogers Y.H."/>
            <person name="Rohde C."/>
            <person name="Rozas J."/>
            <person name="Rubenfield M.J."/>
            <person name="Ruiz A."/>
            <person name="Russo S."/>
            <person name="Salzberg S.L."/>
            <person name="Sanchez-Gracia A."/>
            <person name="Saranga D.J."/>
            <person name="Sato H."/>
            <person name="Schaeffer S.W."/>
            <person name="Schatz M.C."/>
            <person name="Schlenke T."/>
            <person name="Schwartz R."/>
            <person name="Segarra C."/>
            <person name="Singh R.S."/>
            <person name="Sirot L."/>
            <person name="Sirota M."/>
            <person name="Sisneros N.B."/>
            <person name="Smith C.D."/>
            <person name="Smith T.F."/>
            <person name="Spieth J."/>
            <person name="Stage D.E."/>
            <person name="Stark A."/>
            <person name="Stephan W."/>
            <person name="Strausberg R.L."/>
            <person name="Strempel S."/>
            <person name="Sturgill D."/>
            <person name="Sutton G."/>
            <person name="Sutton G.G."/>
            <person name="Tao W."/>
            <person name="Teichmann S."/>
            <person name="Tobari Y.N."/>
            <person name="Tomimura Y."/>
            <person name="Tsolas J.M."/>
            <person name="Valente V.L."/>
            <person name="Venter E."/>
            <person name="Venter J.C."/>
            <person name="Vicario S."/>
            <person name="Vieira F.G."/>
            <person name="Vilella A.J."/>
            <person name="Villasante A."/>
            <person name="Walenz B."/>
            <person name="Wang J."/>
            <person name="Wasserman M."/>
            <person name="Watts T."/>
            <person name="Wilson D."/>
            <person name="Wilson R.K."/>
            <person name="Wing R.A."/>
            <person name="Wolfner M.F."/>
            <person name="Wong A."/>
            <person name="Wong G.K."/>
            <person name="Wu C.I."/>
            <person name="Wu G."/>
            <person name="Yamamoto D."/>
            <person name="Yang H.P."/>
            <person name="Yang S.P."/>
            <person name="Yorke J.A."/>
            <person name="Yoshida K."/>
            <person name="Zdobnov E."/>
            <person name="Zhang P."/>
            <person name="Zhang Y."/>
            <person name="Zimin A.V."/>
            <person name="Baldwin J."/>
            <person name="Abdouelleil A."/>
            <person name="Abdulkadir J."/>
            <person name="Abebe A."/>
            <person name="Abera B."/>
            <person name="Abreu J."/>
            <person name="Acer S.C."/>
            <person name="Aftuck L."/>
            <person name="Alexander A."/>
            <person name="An P."/>
            <person name="Anderson E."/>
            <person name="Anderson S."/>
            <person name="Arachi H."/>
            <person name="Azer M."/>
            <person name="Bachantsang P."/>
            <person name="Barry A."/>
            <person name="Bayul T."/>
            <person name="Berlin A."/>
            <person name="Bessette D."/>
            <person name="Bloom T."/>
            <person name="Blye J."/>
            <person name="Boguslavskiy L."/>
            <person name="Bonnet C."/>
            <person name="Boukhgalter B."/>
            <person name="Bourzgui I."/>
            <person name="Brown A."/>
            <person name="Cahill P."/>
            <person name="Channer S."/>
            <person name="Cheshatsang Y."/>
            <person name="Chuda L."/>
            <person name="Citroen M."/>
            <person name="Collymore A."/>
            <person name="Cooke P."/>
            <person name="Costello M."/>
            <person name="D'Aco K."/>
            <person name="Daza R."/>
            <person name="De Haan G."/>
            <person name="DeGray S."/>
            <person name="DeMaso C."/>
            <person name="Dhargay N."/>
            <person name="Dooley K."/>
            <person name="Dooley E."/>
            <person name="Doricent M."/>
            <person name="Dorje P."/>
            <person name="Dorjee K."/>
            <person name="Dupes A."/>
            <person name="Elong R."/>
            <person name="Falk J."/>
            <person name="Farina A."/>
            <person name="Faro S."/>
            <person name="Ferguson D."/>
            <person name="Fisher S."/>
            <person name="Foley C.D."/>
            <person name="Franke A."/>
            <person name="Friedrich D."/>
            <person name="Gadbois L."/>
            <person name="Gearin G."/>
            <person name="Gearin C.R."/>
            <person name="Giannoukos G."/>
            <person name="Goode T."/>
            <person name="Graham J."/>
            <person name="Grandbois E."/>
            <person name="Grewal S."/>
            <person name="Gyaltsen K."/>
            <person name="Hafez N."/>
            <person name="Hagos B."/>
            <person name="Hall J."/>
            <person name="Henson C."/>
            <person name="Hollinger A."/>
            <person name="Honan T."/>
            <person name="Huard M.D."/>
            <person name="Hughes L."/>
            <person name="Hurhula B."/>
            <person name="Husby M.E."/>
            <person name="Kamat A."/>
            <person name="Kanga B."/>
            <person name="Kashin S."/>
            <person name="Khazanovich D."/>
            <person name="Kisner P."/>
            <person name="Lance K."/>
            <person name="Lara M."/>
            <person name="Lee W."/>
            <person name="Lennon N."/>
            <person name="Letendre F."/>
            <person name="LeVine R."/>
            <person name="Lipovsky A."/>
            <person name="Liu X."/>
            <person name="Liu J."/>
            <person name="Liu S."/>
            <person name="Lokyitsang T."/>
            <person name="Lokyitsang Y."/>
            <person name="Lubonja R."/>
            <person name="Lui A."/>
            <person name="MacDonald P."/>
            <person name="Magnisalis V."/>
            <person name="Maru K."/>
            <person name="Matthews C."/>
            <person name="McCusker W."/>
            <person name="McDonough S."/>
            <person name="Mehta T."/>
            <person name="Meldrim J."/>
            <person name="Meneus L."/>
            <person name="Mihai O."/>
            <person name="Mihalev A."/>
            <person name="Mihova T."/>
            <person name="Mittelman R."/>
            <person name="Mlenga V."/>
            <person name="Montmayeur A."/>
            <person name="Mulrain L."/>
            <person name="Navidi A."/>
            <person name="Naylor J."/>
            <person name="Negash T."/>
            <person name="Nguyen T."/>
            <person name="Nguyen N."/>
            <person name="Nicol R."/>
            <person name="Norbu C."/>
            <person name="Norbu N."/>
            <person name="Novod N."/>
            <person name="O'Neill B."/>
            <person name="Osman S."/>
            <person name="Markiewicz E."/>
            <person name="Oyono O.L."/>
            <person name="Patti C."/>
            <person name="Phunkhang P."/>
            <person name="Pierre F."/>
            <person name="Priest M."/>
            <person name="Raghuraman S."/>
            <person name="Rege F."/>
            <person name="Reyes R."/>
            <person name="Rise C."/>
            <person name="Rogov P."/>
            <person name="Ross K."/>
            <person name="Ryan E."/>
            <person name="Settipalli S."/>
            <person name="Shea T."/>
            <person name="Sherpa N."/>
            <person name="Shi L."/>
            <person name="Shih D."/>
            <person name="Sparrow T."/>
            <person name="Spaulding J."/>
            <person name="Stalker J."/>
            <person name="Stange-Thomann N."/>
            <person name="Stavropoulos S."/>
            <person name="Stone C."/>
            <person name="Strader C."/>
            <person name="Tesfaye S."/>
            <person name="Thomson T."/>
            <person name="Thoulutsang Y."/>
            <person name="Thoulutsang D."/>
            <person name="Topham K."/>
            <person name="Topping I."/>
            <person name="Tsamla T."/>
            <person name="Vassiliev H."/>
            <person name="Vo A."/>
            <person name="Wangchuk T."/>
            <person name="Wangdi T."/>
            <person name="Weiand M."/>
            <person name="Wilkinson J."/>
            <person name="Wilson A."/>
            <person name="Yadav S."/>
            <person name="Young G."/>
            <person name="Yu Q."/>
            <person name="Zembek L."/>
            <person name="Zhong D."/>
            <person name="Zimmer A."/>
            <person name="Zwirko Z."/>
            <person name="Jaffe D.B."/>
            <person name="Alvarez P."/>
            <person name="Brockman W."/>
            <person name="Butler J."/>
            <person name="Chin C."/>
            <person name="Gnerre S."/>
            <person name="Grabherr M."/>
            <person name="Kleber M."/>
            <person name="Mauceli E."/>
            <person name="MacCallum I."/>
        </authorList>
    </citation>
    <scope>NUCLEOTIDE SEQUENCE [LARGE SCALE GENOMIC DNA]</scope>
    <source>
        <strain evidence="3">Rob3c / Tucson 14021-0248.25</strain>
    </source>
</reference>
<dbReference type="Proteomes" id="UP000001292">
    <property type="component" value="Unassembled WGS sequence"/>
</dbReference>
<gene>
    <name evidence="2" type="primary">Dsec\GM12338</name>
    <name evidence="2" type="ORF">Dsec_GM12338</name>
</gene>
<dbReference type="HOGENOM" id="CLU_1715195_0_0_1"/>
<feature type="compositionally biased region" description="Basic and acidic residues" evidence="1">
    <location>
        <begin position="47"/>
        <end position="58"/>
    </location>
</feature>
<feature type="region of interest" description="Disordered" evidence="1">
    <location>
        <begin position="47"/>
        <end position="70"/>
    </location>
</feature>